<reference evidence="8" key="1">
    <citation type="submission" date="2014-01" db="EMBL/GenBank/DDBJ databases">
        <authorList>
            <person name="Brown-Elliot B."/>
            <person name="Wallace R."/>
            <person name="Lenaerts A."/>
            <person name="Ordway D."/>
            <person name="DeGroote M.A."/>
            <person name="Parker T."/>
            <person name="Sizemore C."/>
            <person name="Tallon L.J."/>
            <person name="Sadzewicz L.K."/>
            <person name="Sengamalay N."/>
            <person name="Fraser C.M."/>
            <person name="Hine E."/>
            <person name="Shefchek K.A."/>
            <person name="Das S.P."/>
            <person name="Tettelin H."/>
        </authorList>
    </citation>
    <scope>NUCLEOTIDE SEQUENCE [LARGE SCALE GENOMIC DNA]</scope>
    <source>
        <strain evidence="8">4042</strain>
    </source>
</reference>
<dbReference type="EMBL" id="JAOB01000010">
    <property type="protein sequence ID" value="EUA75378.1"/>
    <property type="molecule type" value="Genomic_DNA"/>
</dbReference>
<evidence type="ECO:0000313" key="5">
    <source>
        <dbReference type="EMBL" id="EUA54491.1"/>
    </source>
</evidence>
<comment type="caution">
    <text evidence="8">The sequence shown here is derived from an EMBL/GenBank/DDBJ whole genome shotgun (WGS) entry which is preliminary data.</text>
</comment>
<name>X8E610_MYCXE</name>
<dbReference type="EMBL" id="JAOB01000029">
    <property type="protein sequence ID" value="EUA56429.1"/>
    <property type="molecule type" value="Genomic_DNA"/>
</dbReference>
<proteinExistence type="predicted"/>
<evidence type="ECO:0000313" key="3">
    <source>
        <dbReference type="EMBL" id="EUA23273.1"/>
    </source>
</evidence>
<evidence type="ECO:0000313" key="6">
    <source>
        <dbReference type="EMBL" id="EUA56429.1"/>
    </source>
</evidence>
<evidence type="ECO:0000313" key="7">
    <source>
        <dbReference type="EMBL" id="EUA65917.1"/>
    </source>
</evidence>
<dbReference type="PATRIC" id="fig|1299334.3.peg.2072"/>
<dbReference type="EMBL" id="JAOB01000087">
    <property type="protein sequence ID" value="EUA10466.1"/>
    <property type="molecule type" value="Genomic_DNA"/>
</dbReference>
<gene>
    <name evidence="7" type="ORF">I553_0056</name>
    <name evidence="2" type="ORF">I553_1107</name>
    <name evidence="5" type="ORF">I553_1572</name>
    <name evidence="1" type="ORF">I553_2737</name>
    <name evidence="8" type="ORF">I553_3271</name>
    <name evidence="3" type="ORF">I553_4999</name>
    <name evidence="4" type="ORF">I553_5660</name>
    <name evidence="6" type="ORF">I553_8477</name>
</gene>
<organism evidence="8">
    <name type="scientific">Mycobacterium xenopi 4042</name>
    <dbReference type="NCBI Taxonomy" id="1299334"/>
    <lineage>
        <taxon>Bacteria</taxon>
        <taxon>Bacillati</taxon>
        <taxon>Actinomycetota</taxon>
        <taxon>Actinomycetes</taxon>
        <taxon>Mycobacteriales</taxon>
        <taxon>Mycobacteriaceae</taxon>
        <taxon>Mycobacterium</taxon>
    </lineage>
</organism>
<dbReference type="EMBL" id="JAOB01000069">
    <property type="protein sequence ID" value="EUA23273.1"/>
    <property type="molecule type" value="Genomic_DNA"/>
</dbReference>
<evidence type="ECO:0000313" key="2">
    <source>
        <dbReference type="EMBL" id="EUA16132.1"/>
    </source>
</evidence>
<sequence length="48" mass="5333">MNVYDECIESAFPDYGQMRPQHSYCPSSEGIFAVHTPIKSPEPSTDLG</sequence>
<evidence type="ECO:0000313" key="8">
    <source>
        <dbReference type="EMBL" id="EUA75378.1"/>
    </source>
</evidence>
<evidence type="ECO:0000313" key="4">
    <source>
        <dbReference type="EMBL" id="EUA23278.1"/>
    </source>
</evidence>
<dbReference type="EMBL" id="JAOB01000032">
    <property type="protein sequence ID" value="EUA54491.1"/>
    <property type="molecule type" value="Genomic_DNA"/>
</dbReference>
<dbReference type="EMBL" id="JAOB01000080">
    <property type="protein sequence ID" value="EUA16132.1"/>
    <property type="molecule type" value="Genomic_DNA"/>
</dbReference>
<evidence type="ECO:0000313" key="1">
    <source>
        <dbReference type="EMBL" id="EUA10466.1"/>
    </source>
</evidence>
<dbReference type="AlphaFoldDB" id="X8E610"/>
<dbReference type="EMBL" id="JAOB01000069">
    <property type="protein sequence ID" value="EUA23278.1"/>
    <property type="molecule type" value="Genomic_DNA"/>
</dbReference>
<accession>X8E610</accession>
<dbReference type="EMBL" id="JAOB01000023">
    <property type="protein sequence ID" value="EUA65917.1"/>
    <property type="molecule type" value="Genomic_DNA"/>
</dbReference>
<protein>
    <submittedName>
        <fullName evidence="8">Uncharacterized protein</fullName>
    </submittedName>
</protein>